<feature type="non-terminal residue" evidence="1">
    <location>
        <position position="1"/>
    </location>
</feature>
<gene>
    <name evidence="1" type="ORF">COT03_00340</name>
</gene>
<accession>A0A2M6YRZ7</accession>
<reference evidence="2" key="1">
    <citation type="submission" date="2017-09" db="EMBL/GenBank/DDBJ databases">
        <title>Depth-based differentiation of microbial function through sediment-hosted aquifers and enrichment of novel symbionts in the deep terrestrial subsurface.</title>
        <authorList>
            <person name="Probst A.J."/>
            <person name="Ladd B."/>
            <person name="Jarett J.K."/>
            <person name="Geller-Mcgrath D.E."/>
            <person name="Sieber C.M.K."/>
            <person name="Emerson J.B."/>
            <person name="Anantharaman K."/>
            <person name="Thomas B.C."/>
            <person name="Malmstrom R."/>
            <person name="Stieglmeier M."/>
            <person name="Klingl A."/>
            <person name="Woyke T."/>
            <person name="Ryan C.M."/>
            <person name="Banfield J.F."/>
        </authorList>
    </citation>
    <scope>NUCLEOTIDE SEQUENCE [LARGE SCALE GENOMIC DNA]</scope>
</reference>
<name>A0A2M6YRZ7_9BACT</name>
<comment type="caution">
    <text evidence="1">The sequence shown here is derived from an EMBL/GenBank/DDBJ whole genome shotgun (WGS) entry which is preliminary data.</text>
</comment>
<sequence>YNFFMYNWSTDEEYLKKFPEEYEKWRLLQLINYGLDGEKLELKKLKKYWTKIRREVLDKYVKKYIQKFVLSQ</sequence>
<evidence type="ECO:0000313" key="2">
    <source>
        <dbReference type="Proteomes" id="UP000229502"/>
    </source>
</evidence>
<dbReference type="EMBL" id="PEWZ01000022">
    <property type="protein sequence ID" value="PIU36291.1"/>
    <property type="molecule type" value="Genomic_DNA"/>
</dbReference>
<dbReference type="Proteomes" id="UP000229502">
    <property type="component" value="Unassembled WGS sequence"/>
</dbReference>
<proteinExistence type="predicted"/>
<protein>
    <submittedName>
        <fullName evidence="1">Uncharacterized protein</fullName>
    </submittedName>
</protein>
<evidence type="ECO:0000313" key="1">
    <source>
        <dbReference type="EMBL" id="PIU36291.1"/>
    </source>
</evidence>
<dbReference type="AlphaFoldDB" id="A0A2M6YRZ7"/>
<organism evidence="1 2">
    <name type="scientific">Candidatus Shapirobacteria bacterium CG07_land_8_20_14_0_80_39_18</name>
    <dbReference type="NCBI Taxonomy" id="1974882"/>
    <lineage>
        <taxon>Bacteria</taxon>
        <taxon>Candidatus Shapironibacteriota</taxon>
    </lineage>
</organism>